<protein>
    <submittedName>
        <fullName evidence="1">Sporulation protein YabP</fullName>
    </submittedName>
</protein>
<reference evidence="1 2" key="1">
    <citation type="submission" date="2023-07" db="EMBL/GenBank/DDBJ databases">
        <title>Genomic Encyclopedia of Type Strains, Phase IV (KMG-IV): sequencing the most valuable type-strain genomes for metagenomic binning, comparative biology and taxonomic classification.</title>
        <authorList>
            <person name="Goeker M."/>
        </authorList>
    </citation>
    <scope>NUCLEOTIDE SEQUENCE [LARGE SCALE GENOMIC DNA]</scope>
    <source>
        <strain evidence="1 2">DSM 1400</strain>
    </source>
</reference>
<dbReference type="NCBIfam" id="TIGR02892">
    <property type="entry name" value="spore_yabP"/>
    <property type="match status" value="1"/>
</dbReference>
<keyword evidence="2" id="KW-1185">Reference proteome</keyword>
<organism evidence="1 2">
    <name type="scientific">Hathewaya limosa</name>
    <name type="common">Clostridium limosum</name>
    <dbReference type="NCBI Taxonomy" id="1536"/>
    <lineage>
        <taxon>Bacteria</taxon>
        <taxon>Bacillati</taxon>
        <taxon>Bacillota</taxon>
        <taxon>Clostridia</taxon>
        <taxon>Eubacteriales</taxon>
        <taxon>Clostridiaceae</taxon>
        <taxon>Hathewaya</taxon>
    </lineage>
</organism>
<dbReference type="Pfam" id="PF07873">
    <property type="entry name" value="YabP"/>
    <property type="match status" value="1"/>
</dbReference>
<proteinExistence type="predicted"/>
<dbReference type="PIRSF" id="PIRSF011576">
    <property type="entry name" value="YabP"/>
    <property type="match status" value="1"/>
</dbReference>
<dbReference type="InterPro" id="IPR012504">
    <property type="entry name" value="Spore_YabP"/>
</dbReference>
<sequence length="97" mass="11069">MESKKEMNVEEKKSNLTLQNRKKLQVSGVQEVISFNEEEIILSTSLGGLNIKGQNLKMNKLDVNNGELNITGTINSCIYRSNKRPEKKDTILSRLFR</sequence>
<dbReference type="InterPro" id="IPR022476">
    <property type="entry name" value="Spore_YabP/YqfC"/>
</dbReference>
<name>A0ABU0JNC5_HATLI</name>
<evidence type="ECO:0000313" key="2">
    <source>
        <dbReference type="Proteomes" id="UP001224418"/>
    </source>
</evidence>
<dbReference type="Proteomes" id="UP001224418">
    <property type="component" value="Unassembled WGS sequence"/>
</dbReference>
<dbReference type="RefSeq" id="WP_307354835.1">
    <property type="nucleotide sequence ID" value="NZ_BAAACJ010000008.1"/>
</dbReference>
<evidence type="ECO:0000313" key="1">
    <source>
        <dbReference type="EMBL" id="MDQ0478580.1"/>
    </source>
</evidence>
<gene>
    <name evidence="1" type="ORF">QOZ93_000289</name>
</gene>
<dbReference type="Gene3D" id="2.60.40.2000">
    <property type="match status" value="1"/>
</dbReference>
<dbReference type="EMBL" id="JAUSWN010000002">
    <property type="protein sequence ID" value="MDQ0478580.1"/>
    <property type="molecule type" value="Genomic_DNA"/>
</dbReference>
<dbReference type="InterPro" id="IPR038705">
    <property type="entry name" value="YabP_sf"/>
</dbReference>
<comment type="caution">
    <text evidence="1">The sequence shown here is derived from an EMBL/GenBank/DDBJ whole genome shotgun (WGS) entry which is preliminary data.</text>
</comment>
<accession>A0ABU0JNC5</accession>